<gene>
    <name evidence="1" type="ORF">SDC9_110656</name>
</gene>
<proteinExistence type="predicted"/>
<dbReference type="AlphaFoldDB" id="A0A645BEL1"/>
<evidence type="ECO:0000313" key="1">
    <source>
        <dbReference type="EMBL" id="MPM63772.1"/>
    </source>
</evidence>
<reference evidence="1" key="1">
    <citation type="submission" date="2019-08" db="EMBL/GenBank/DDBJ databases">
        <authorList>
            <person name="Kucharzyk K."/>
            <person name="Murdoch R.W."/>
            <person name="Higgins S."/>
            <person name="Loffler F."/>
        </authorList>
    </citation>
    <scope>NUCLEOTIDE SEQUENCE</scope>
</reference>
<sequence>MPWYRILGNRSASILVNLFFGQYIPDIPSGFKALSKDVYQKLRWKSSDYGVELEIACRCAKLKLPFESIPIKTIYHDMDRGMDLFDAAKMLYKVLLWRINL</sequence>
<dbReference type="EMBL" id="VSSQ01019596">
    <property type="protein sequence ID" value="MPM63772.1"/>
    <property type="molecule type" value="Genomic_DNA"/>
</dbReference>
<dbReference type="Gene3D" id="3.90.550.10">
    <property type="entry name" value="Spore Coat Polysaccharide Biosynthesis Protein SpsA, Chain A"/>
    <property type="match status" value="1"/>
</dbReference>
<dbReference type="SUPFAM" id="SSF53448">
    <property type="entry name" value="Nucleotide-diphospho-sugar transferases"/>
    <property type="match status" value="1"/>
</dbReference>
<organism evidence="1">
    <name type="scientific">bioreactor metagenome</name>
    <dbReference type="NCBI Taxonomy" id="1076179"/>
    <lineage>
        <taxon>unclassified sequences</taxon>
        <taxon>metagenomes</taxon>
        <taxon>ecological metagenomes</taxon>
    </lineage>
</organism>
<evidence type="ECO:0008006" key="2">
    <source>
        <dbReference type="Google" id="ProtNLM"/>
    </source>
</evidence>
<name>A0A645BEL1_9ZZZZ</name>
<dbReference type="InterPro" id="IPR029044">
    <property type="entry name" value="Nucleotide-diphossugar_trans"/>
</dbReference>
<comment type="caution">
    <text evidence="1">The sequence shown here is derived from an EMBL/GenBank/DDBJ whole genome shotgun (WGS) entry which is preliminary data.</text>
</comment>
<protein>
    <recommendedName>
        <fullName evidence="2">Undecaprenyl-phosphate mannosyltransferase</fullName>
    </recommendedName>
</protein>
<accession>A0A645BEL1</accession>